<sequence length="202" mass="22134">MLYLPSWCRRFGSHSSSVFARPNLPHHLRITGSVVLLSSSGCCGRINGSPALFPQSWSKPPPGWIKANVNASISLANGKEAIGCVLRDEHGSCIKGFVRDVGHCSVLIAELWAVHDSLVQAWKEWQLGFRHVLRLHNNTVDRLATLGRSSSRNGQSFPSPHADLALLIEEEKVRSAGEVVIPWDSYAAANVVCFNMHSDSRG</sequence>
<organism evidence="2 3">
    <name type="scientific">Hibiscus sabdariffa</name>
    <name type="common">roselle</name>
    <dbReference type="NCBI Taxonomy" id="183260"/>
    <lineage>
        <taxon>Eukaryota</taxon>
        <taxon>Viridiplantae</taxon>
        <taxon>Streptophyta</taxon>
        <taxon>Embryophyta</taxon>
        <taxon>Tracheophyta</taxon>
        <taxon>Spermatophyta</taxon>
        <taxon>Magnoliopsida</taxon>
        <taxon>eudicotyledons</taxon>
        <taxon>Gunneridae</taxon>
        <taxon>Pentapetalae</taxon>
        <taxon>rosids</taxon>
        <taxon>malvids</taxon>
        <taxon>Malvales</taxon>
        <taxon>Malvaceae</taxon>
        <taxon>Malvoideae</taxon>
        <taxon>Hibiscus</taxon>
    </lineage>
</organism>
<feature type="domain" description="RNase H type-1" evidence="1">
    <location>
        <begin position="68"/>
        <end position="132"/>
    </location>
</feature>
<dbReference type="SUPFAM" id="SSF53098">
    <property type="entry name" value="Ribonuclease H-like"/>
    <property type="match status" value="1"/>
</dbReference>
<evidence type="ECO:0000259" key="1">
    <source>
        <dbReference type="Pfam" id="PF13456"/>
    </source>
</evidence>
<comment type="caution">
    <text evidence="2">The sequence shown here is derived from an EMBL/GenBank/DDBJ whole genome shotgun (WGS) entry which is preliminary data.</text>
</comment>
<dbReference type="Pfam" id="PF13456">
    <property type="entry name" value="RVT_3"/>
    <property type="match status" value="1"/>
</dbReference>
<evidence type="ECO:0000313" key="3">
    <source>
        <dbReference type="Proteomes" id="UP001396334"/>
    </source>
</evidence>
<dbReference type="InterPro" id="IPR044730">
    <property type="entry name" value="RNase_H-like_dom_plant"/>
</dbReference>
<dbReference type="Proteomes" id="UP001396334">
    <property type="component" value="Unassembled WGS sequence"/>
</dbReference>
<dbReference type="CDD" id="cd06222">
    <property type="entry name" value="RNase_H_like"/>
    <property type="match status" value="1"/>
</dbReference>
<accession>A0ABR2SY26</accession>
<dbReference type="PANTHER" id="PTHR47723:SF19">
    <property type="entry name" value="POLYNUCLEOTIDYL TRANSFERASE, RIBONUCLEASE H-LIKE SUPERFAMILY PROTEIN"/>
    <property type="match status" value="1"/>
</dbReference>
<dbReference type="InterPro" id="IPR053151">
    <property type="entry name" value="RNase_H-like"/>
</dbReference>
<dbReference type="PANTHER" id="PTHR47723">
    <property type="entry name" value="OS05G0353850 PROTEIN"/>
    <property type="match status" value="1"/>
</dbReference>
<dbReference type="InterPro" id="IPR002156">
    <property type="entry name" value="RNaseH_domain"/>
</dbReference>
<protein>
    <recommendedName>
        <fullName evidence="1">RNase H type-1 domain-containing protein</fullName>
    </recommendedName>
</protein>
<name>A0ABR2SY26_9ROSI</name>
<dbReference type="EMBL" id="JBBPBN010000010">
    <property type="protein sequence ID" value="KAK9030146.1"/>
    <property type="molecule type" value="Genomic_DNA"/>
</dbReference>
<proteinExistence type="predicted"/>
<keyword evidence="3" id="KW-1185">Reference proteome</keyword>
<gene>
    <name evidence="2" type="ORF">V6N11_031577</name>
</gene>
<reference evidence="2 3" key="1">
    <citation type="journal article" date="2024" name="G3 (Bethesda)">
        <title>Genome assembly of Hibiscus sabdariffa L. provides insights into metabolisms of medicinal natural products.</title>
        <authorList>
            <person name="Kim T."/>
        </authorList>
    </citation>
    <scope>NUCLEOTIDE SEQUENCE [LARGE SCALE GENOMIC DNA]</scope>
    <source>
        <strain evidence="2">TK-2024</strain>
        <tissue evidence="2">Old leaves</tissue>
    </source>
</reference>
<dbReference type="InterPro" id="IPR012337">
    <property type="entry name" value="RNaseH-like_sf"/>
</dbReference>
<evidence type="ECO:0000313" key="2">
    <source>
        <dbReference type="EMBL" id="KAK9030146.1"/>
    </source>
</evidence>